<feature type="domain" description="Lactate/malate dehydrogenase C-terminal" evidence="9">
    <location>
        <begin position="150"/>
        <end position="309"/>
    </location>
</feature>
<evidence type="ECO:0000259" key="8">
    <source>
        <dbReference type="Pfam" id="PF00056"/>
    </source>
</evidence>
<feature type="binding site" evidence="5">
    <location>
        <position position="123"/>
    </location>
    <ligand>
        <name>substrate</name>
    </ligand>
</feature>
<dbReference type="SUPFAM" id="SSF56327">
    <property type="entry name" value="LDH C-terminal domain-like"/>
    <property type="match status" value="1"/>
</dbReference>
<feature type="binding site" evidence="6">
    <location>
        <begin position="11"/>
        <end position="16"/>
    </location>
    <ligand>
        <name>NAD(+)</name>
        <dbReference type="ChEBI" id="CHEBI:57540"/>
    </ligand>
</feature>
<dbReference type="RefSeq" id="WP_025343277.1">
    <property type="nucleotide sequence ID" value="NZ_CP007201.1"/>
</dbReference>
<dbReference type="PANTHER" id="PTHR43128:SF16">
    <property type="entry name" value="L-LACTATE DEHYDROGENASE"/>
    <property type="match status" value="1"/>
</dbReference>
<dbReference type="GO" id="GO:0004459">
    <property type="term" value="F:L-lactate dehydrogenase (NAD+) activity"/>
    <property type="evidence" value="ECO:0007669"/>
    <property type="project" value="TreeGrafter"/>
</dbReference>
<name>A0AA86E133_SULMK</name>
<feature type="binding site" evidence="5">
    <location>
        <position position="85"/>
    </location>
    <ligand>
        <name>substrate</name>
    </ligand>
</feature>
<evidence type="ECO:0000256" key="4">
    <source>
        <dbReference type="PIRSR" id="PIRSR000102-1"/>
    </source>
</evidence>
<evidence type="ECO:0000256" key="7">
    <source>
        <dbReference type="RuleBase" id="RU003369"/>
    </source>
</evidence>
<dbReference type="NCBIfam" id="NF004863">
    <property type="entry name" value="PRK06223.1"/>
    <property type="match status" value="1"/>
</dbReference>
<dbReference type="SUPFAM" id="SSF51735">
    <property type="entry name" value="NAD(P)-binding Rossmann-fold domains"/>
    <property type="match status" value="1"/>
</dbReference>
<dbReference type="PIRSF" id="PIRSF000102">
    <property type="entry name" value="Lac_mal_DH"/>
    <property type="match status" value="1"/>
</dbReference>
<protein>
    <submittedName>
        <fullName evidence="10">Malate dehydrogenase</fullName>
        <ecNumber evidence="10">1.1.1.37</ecNumber>
    </submittedName>
</protein>
<sequence length="323" mass="35135">MGKSKRVGIVGVGNVGSTVGYSIAMRGLAHEVILCDHKVERAKGMALDMSQSAQAARMSTSVKVAETPAQLIDCDLVVVTAGSPRLPGMNRNDLLIKNAQIMKEVVRDIKTYSPNAIIIPVSNPLDVMVYVALKETGWERSRVVGMSGILDSARMAHYIQEAIFNKHKIEFGGQVRAQVIGGHGDTMVPLPRFTTVAGLPLTDFLDWNEINEIVSKTKNGGAEIVGYLQTGSAYYAPAKATSLMVESILQDKKLVYPCAVMLEGEYAYEDVVSGVPVMLGARGVEQVFAPSLDAEQDRLFAESIRSVRELIDVLNLNKFFETK</sequence>
<dbReference type="EC" id="1.1.1.37" evidence="10"/>
<feature type="active site" description="Proton acceptor" evidence="4">
    <location>
        <position position="183"/>
    </location>
</feature>
<dbReference type="InterPro" id="IPR022383">
    <property type="entry name" value="Lactate/malate_DH_C"/>
</dbReference>
<dbReference type="Pfam" id="PF02866">
    <property type="entry name" value="Ldh_1_C"/>
    <property type="match status" value="1"/>
</dbReference>
<dbReference type="CDD" id="cd01339">
    <property type="entry name" value="LDH-like_MDH"/>
    <property type="match status" value="1"/>
</dbReference>
<evidence type="ECO:0000256" key="6">
    <source>
        <dbReference type="PIRSR" id="PIRSR000102-3"/>
    </source>
</evidence>
<dbReference type="AlphaFoldDB" id="A0AA86E133"/>
<feature type="binding site" evidence="6">
    <location>
        <position position="36"/>
    </location>
    <ligand>
        <name>NAD(+)</name>
        <dbReference type="ChEBI" id="CHEBI:57540"/>
    </ligand>
</feature>
<dbReference type="PRINTS" id="PR00086">
    <property type="entry name" value="LLDHDRGNASE"/>
</dbReference>
<keyword evidence="2 7" id="KW-0560">Oxidoreductase</keyword>
<dbReference type="Gene3D" id="3.90.110.10">
    <property type="entry name" value="Lactate dehydrogenase/glycoside hydrolase, family 4, C-terminal"/>
    <property type="match status" value="1"/>
</dbReference>
<feature type="binding site" evidence="5">
    <location>
        <position position="91"/>
    </location>
    <ligand>
        <name>substrate</name>
    </ligand>
</feature>
<feature type="binding site" evidence="6">
    <location>
        <begin position="121"/>
        <end position="123"/>
    </location>
    <ligand>
        <name>NAD(+)</name>
        <dbReference type="ChEBI" id="CHEBI:57540"/>
    </ligand>
</feature>
<organism evidence="10 11">
    <name type="scientific">Sulfurospirillum multivorans (strain DM 12446 / JCM 15788 / NBRC 109480)</name>
    <dbReference type="NCBI Taxonomy" id="1150621"/>
    <lineage>
        <taxon>Bacteria</taxon>
        <taxon>Pseudomonadati</taxon>
        <taxon>Campylobacterota</taxon>
        <taxon>Epsilonproteobacteria</taxon>
        <taxon>Campylobacterales</taxon>
        <taxon>Sulfurospirillaceae</taxon>
        <taxon>Sulfurospirillum</taxon>
    </lineage>
</organism>
<evidence type="ECO:0000256" key="2">
    <source>
        <dbReference type="ARBA" id="ARBA00023002"/>
    </source>
</evidence>
<accession>A0AA86E133</accession>
<dbReference type="Pfam" id="PF00056">
    <property type="entry name" value="Ldh_1_N"/>
    <property type="match status" value="1"/>
</dbReference>
<feature type="domain" description="Lactate/malate dehydrogenase N-terminal" evidence="8">
    <location>
        <begin position="6"/>
        <end position="145"/>
    </location>
</feature>
<dbReference type="InterPro" id="IPR015955">
    <property type="entry name" value="Lactate_DH/Glyco_Ohase_4_C"/>
</dbReference>
<dbReference type="Gene3D" id="3.40.50.720">
    <property type="entry name" value="NAD(P)-binding Rossmann-like Domain"/>
    <property type="match status" value="1"/>
</dbReference>
<keyword evidence="3 6" id="KW-0520">NAD</keyword>
<dbReference type="GO" id="GO:0006089">
    <property type="term" value="P:lactate metabolic process"/>
    <property type="evidence" value="ECO:0007669"/>
    <property type="project" value="TreeGrafter"/>
</dbReference>
<dbReference type="GO" id="GO:0030060">
    <property type="term" value="F:L-malate dehydrogenase (NAD+) activity"/>
    <property type="evidence" value="ECO:0007669"/>
    <property type="project" value="UniProtKB-EC"/>
</dbReference>
<feature type="binding site" evidence="5">
    <location>
        <position position="154"/>
    </location>
    <ligand>
        <name>substrate</name>
    </ligand>
</feature>
<gene>
    <name evidence="10" type="primary">mdh1</name>
    <name evidence="10" type="ORF">SMUL_0065</name>
</gene>
<dbReference type="InterPro" id="IPR011275">
    <property type="entry name" value="Malate_DH_type3"/>
</dbReference>
<keyword evidence="1" id="KW-0816">Tricarboxylic acid cycle</keyword>
<evidence type="ECO:0000256" key="5">
    <source>
        <dbReference type="PIRSR" id="PIRSR000102-2"/>
    </source>
</evidence>
<evidence type="ECO:0000313" key="11">
    <source>
        <dbReference type="Proteomes" id="UP000019322"/>
    </source>
</evidence>
<dbReference type="Proteomes" id="UP000019322">
    <property type="component" value="Chromosome"/>
</dbReference>
<comment type="similarity">
    <text evidence="7">Belongs to the LDH/MDH superfamily.</text>
</comment>
<evidence type="ECO:0000259" key="9">
    <source>
        <dbReference type="Pfam" id="PF02866"/>
    </source>
</evidence>
<dbReference type="InterPro" id="IPR001557">
    <property type="entry name" value="L-lactate/malate_DH"/>
</dbReference>
<dbReference type="GO" id="GO:0006099">
    <property type="term" value="P:tricarboxylic acid cycle"/>
    <property type="evidence" value="ECO:0007669"/>
    <property type="project" value="UniProtKB-KW"/>
</dbReference>
<evidence type="ECO:0000313" key="10">
    <source>
        <dbReference type="EMBL" id="AHJ11352.1"/>
    </source>
</evidence>
<dbReference type="InterPro" id="IPR001236">
    <property type="entry name" value="Lactate/malate_DH_N"/>
</dbReference>
<dbReference type="InterPro" id="IPR036291">
    <property type="entry name" value="NAD(P)-bd_dom_sf"/>
</dbReference>
<dbReference type="PANTHER" id="PTHR43128">
    <property type="entry name" value="L-2-HYDROXYCARBOXYLATE DEHYDROGENASE (NAD(P)(+))"/>
    <property type="match status" value="1"/>
</dbReference>
<dbReference type="KEGG" id="smul:SMUL_0065"/>
<reference evidence="10 11" key="1">
    <citation type="journal article" date="2014" name="Environ. Microbiol.">
        <title>Insights into organohalide respiration and the versatile catabolism of Sulfurospirillum multivorans gained from comparative genomics and physiological studies.</title>
        <authorList>
            <person name="Goris T."/>
            <person name="Schubert T."/>
            <person name="Gadkari J."/>
            <person name="Wubet T."/>
            <person name="Tarkka M."/>
            <person name="Buscot F."/>
            <person name="Adrian L."/>
            <person name="Diekert G."/>
        </authorList>
    </citation>
    <scope>NUCLEOTIDE SEQUENCE [LARGE SCALE GENOMIC DNA]</scope>
    <source>
        <strain evidence="11">DM 12446 / JCM 15788 / NBRC 109480</strain>
    </source>
</reference>
<evidence type="ECO:0000256" key="1">
    <source>
        <dbReference type="ARBA" id="ARBA00022532"/>
    </source>
</evidence>
<dbReference type="EMBL" id="CP007201">
    <property type="protein sequence ID" value="AHJ11352.1"/>
    <property type="molecule type" value="Genomic_DNA"/>
</dbReference>
<feature type="binding site" evidence="6">
    <location>
        <position position="98"/>
    </location>
    <ligand>
        <name>NAD(+)</name>
        <dbReference type="ChEBI" id="CHEBI:57540"/>
    </ligand>
</feature>
<evidence type="ECO:0000256" key="3">
    <source>
        <dbReference type="ARBA" id="ARBA00023027"/>
    </source>
</evidence>
<proteinExistence type="inferred from homology"/>